<protein>
    <submittedName>
        <fullName evidence="1">Uncharacterized protein</fullName>
    </submittedName>
</protein>
<reference evidence="1" key="1">
    <citation type="submission" date="2018-05" db="EMBL/GenBank/DDBJ databases">
        <authorList>
            <person name="Lanie J.A."/>
            <person name="Ng W.-L."/>
            <person name="Kazmierczak K.M."/>
            <person name="Andrzejewski T.M."/>
            <person name="Davidsen T.M."/>
            <person name="Wayne K.J."/>
            <person name="Tettelin H."/>
            <person name="Glass J.I."/>
            <person name="Rusch D."/>
            <person name="Podicherti R."/>
            <person name="Tsui H.-C.T."/>
            <person name="Winkler M.E."/>
        </authorList>
    </citation>
    <scope>NUCLEOTIDE SEQUENCE</scope>
</reference>
<gene>
    <name evidence="1" type="ORF">METZ01_LOCUS168668</name>
</gene>
<feature type="non-terminal residue" evidence="1">
    <location>
        <position position="50"/>
    </location>
</feature>
<proteinExistence type="predicted"/>
<accession>A0A382BQ73</accession>
<dbReference type="AlphaFoldDB" id="A0A382BQ73"/>
<organism evidence="1">
    <name type="scientific">marine metagenome</name>
    <dbReference type="NCBI Taxonomy" id="408172"/>
    <lineage>
        <taxon>unclassified sequences</taxon>
        <taxon>metagenomes</taxon>
        <taxon>ecological metagenomes</taxon>
    </lineage>
</organism>
<sequence length="50" mass="5725">MSDDSITNFLQSHSAIEKKTQLENLLEKEVQVTEFKELMSQEEKKLAGAQ</sequence>
<evidence type="ECO:0000313" key="1">
    <source>
        <dbReference type="EMBL" id="SVB15814.1"/>
    </source>
</evidence>
<name>A0A382BQ73_9ZZZZ</name>
<dbReference type="EMBL" id="UINC01030813">
    <property type="protein sequence ID" value="SVB15814.1"/>
    <property type="molecule type" value="Genomic_DNA"/>
</dbReference>